<evidence type="ECO:0000256" key="1">
    <source>
        <dbReference type="ARBA" id="ARBA00009235"/>
    </source>
</evidence>
<dbReference type="PROSITE" id="PS51464">
    <property type="entry name" value="SIS"/>
    <property type="match status" value="1"/>
</dbReference>
<organism evidence="3 4">
    <name type="scientific">Lentibacillus populi</name>
    <dbReference type="NCBI Taxonomy" id="1827502"/>
    <lineage>
        <taxon>Bacteria</taxon>
        <taxon>Bacillati</taxon>
        <taxon>Bacillota</taxon>
        <taxon>Bacilli</taxon>
        <taxon>Bacillales</taxon>
        <taxon>Bacillaceae</taxon>
        <taxon>Lentibacillus</taxon>
    </lineage>
</organism>
<comment type="caution">
    <text evidence="3">The sequence shown here is derived from an EMBL/GenBank/DDBJ whole genome shotgun (WGS) entry which is preliminary data.</text>
</comment>
<dbReference type="InterPro" id="IPR017552">
    <property type="entry name" value="PHI/rmpB"/>
</dbReference>
<dbReference type="InterPro" id="IPR001347">
    <property type="entry name" value="SIS_dom"/>
</dbReference>
<dbReference type="NCBIfam" id="TIGR03127">
    <property type="entry name" value="RuMP_HxlB"/>
    <property type="match status" value="1"/>
</dbReference>
<feature type="domain" description="SIS" evidence="2">
    <location>
        <begin position="27"/>
        <end position="170"/>
    </location>
</feature>
<dbReference type="CDD" id="cd05005">
    <property type="entry name" value="SIS_PHI"/>
    <property type="match status" value="1"/>
</dbReference>
<protein>
    <submittedName>
        <fullName evidence="3">6-phospho 3-hexuloisomerase</fullName>
    </submittedName>
</protein>
<sequence>MRKIIETVTEEVAEVLKNLDESQVVVLGHQITSAKRIFVSGTGRSGLIGKVFAMRLMQSGYSVYVVGETITPSIGKEDLLIIISGSGSTGSLVQFAEKAKDVGTDLALVTTNRDSKIGQLSNCTVFIPAATKKRESHEPGTIQPLGSQFDQSAHLLLDALMVHLLQAKSDESDNTNLNKRHANLE</sequence>
<proteinExistence type="inferred from homology"/>
<dbReference type="InterPro" id="IPR046348">
    <property type="entry name" value="SIS_dom_sf"/>
</dbReference>
<comment type="similarity">
    <text evidence="1">Belongs to the SIS family. PHI subfamily.</text>
</comment>
<reference evidence="3" key="2">
    <citation type="submission" date="2020-09" db="EMBL/GenBank/DDBJ databases">
        <authorList>
            <person name="Sun Q."/>
            <person name="Zhou Y."/>
        </authorList>
    </citation>
    <scope>NUCLEOTIDE SEQUENCE</scope>
    <source>
        <strain evidence="3">CGMCC 1.15454</strain>
    </source>
</reference>
<gene>
    <name evidence="3" type="ORF">GCM10011409_24310</name>
</gene>
<evidence type="ECO:0000313" key="4">
    <source>
        <dbReference type="Proteomes" id="UP000621492"/>
    </source>
</evidence>
<dbReference type="AlphaFoldDB" id="A0A9W5TY33"/>
<accession>A0A9W5TY33</accession>
<dbReference type="GO" id="GO:1901135">
    <property type="term" value="P:carbohydrate derivative metabolic process"/>
    <property type="evidence" value="ECO:0007669"/>
    <property type="project" value="InterPro"/>
</dbReference>
<evidence type="ECO:0000313" key="3">
    <source>
        <dbReference type="EMBL" id="GGB45846.1"/>
    </source>
</evidence>
<dbReference type="PANTHER" id="PTHR43443:SF1">
    <property type="entry name" value="3-HEXULOSE-6-PHOSPHATE ISOMERASE"/>
    <property type="match status" value="1"/>
</dbReference>
<name>A0A9W5TY33_9BACI</name>
<dbReference type="EMBL" id="BMJD01000018">
    <property type="protein sequence ID" value="GGB45846.1"/>
    <property type="molecule type" value="Genomic_DNA"/>
</dbReference>
<dbReference type="Proteomes" id="UP000621492">
    <property type="component" value="Unassembled WGS sequence"/>
</dbReference>
<dbReference type="GO" id="GO:0016853">
    <property type="term" value="F:isomerase activity"/>
    <property type="evidence" value="ECO:0007669"/>
    <property type="project" value="InterPro"/>
</dbReference>
<dbReference type="GO" id="GO:0097367">
    <property type="term" value="F:carbohydrate derivative binding"/>
    <property type="evidence" value="ECO:0007669"/>
    <property type="project" value="InterPro"/>
</dbReference>
<evidence type="ECO:0000259" key="2">
    <source>
        <dbReference type="PROSITE" id="PS51464"/>
    </source>
</evidence>
<dbReference type="SUPFAM" id="SSF53697">
    <property type="entry name" value="SIS domain"/>
    <property type="match status" value="1"/>
</dbReference>
<dbReference type="RefSeq" id="WP_188725256.1">
    <property type="nucleotide sequence ID" value="NZ_BMJD01000018.1"/>
</dbReference>
<dbReference type="Gene3D" id="3.40.50.10490">
    <property type="entry name" value="Glucose-6-phosphate isomerase like protein, domain 1"/>
    <property type="match status" value="1"/>
</dbReference>
<dbReference type="PANTHER" id="PTHR43443">
    <property type="entry name" value="3-HEXULOSE-6-PHOSPHATE ISOMERASE"/>
    <property type="match status" value="1"/>
</dbReference>
<keyword evidence="4" id="KW-1185">Reference proteome</keyword>
<dbReference type="Pfam" id="PF01380">
    <property type="entry name" value="SIS"/>
    <property type="match status" value="1"/>
</dbReference>
<reference evidence="3" key="1">
    <citation type="journal article" date="2014" name="Int. J. Syst. Evol. Microbiol.">
        <title>Complete genome sequence of Corynebacterium casei LMG S-19264T (=DSM 44701T), isolated from a smear-ripened cheese.</title>
        <authorList>
            <consortium name="US DOE Joint Genome Institute (JGI-PGF)"/>
            <person name="Walter F."/>
            <person name="Albersmeier A."/>
            <person name="Kalinowski J."/>
            <person name="Ruckert C."/>
        </authorList>
    </citation>
    <scope>NUCLEOTIDE SEQUENCE</scope>
    <source>
        <strain evidence="3">CGMCC 1.15454</strain>
    </source>
</reference>